<name>A0ABV0PBS3_9TELE</name>
<organism evidence="1 2">
    <name type="scientific">Goodea atripinnis</name>
    <dbReference type="NCBI Taxonomy" id="208336"/>
    <lineage>
        <taxon>Eukaryota</taxon>
        <taxon>Metazoa</taxon>
        <taxon>Chordata</taxon>
        <taxon>Craniata</taxon>
        <taxon>Vertebrata</taxon>
        <taxon>Euteleostomi</taxon>
        <taxon>Actinopterygii</taxon>
        <taxon>Neopterygii</taxon>
        <taxon>Teleostei</taxon>
        <taxon>Neoteleostei</taxon>
        <taxon>Acanthomorphata</taxon>
        <taxon>Ovalentaria</taxon>
        <taxon>Atherinomorphae</taxon>
        <taxon>Cyprinodontiformes</taxon>
        <taxon>Goodeidae</taxon>
        <taxon>Goodea</taxon>
    </lineage>
</organism>
<dbReference type="Proteomes" id="UP001476798">
    <property type="component" value="Unassembled WGS sequence"/>
</dbReference>
<gene>
    <name evidence="1" type="ORF">GOODEAATRI_006170</name>
</gene>
<dbReference type="EMBL" id="JAHRIO010070257">
    <property type="protein sequence ID" value="MEQ2180916.1"/>
    <property type="molecule type" value="Genomic_DNA"/>
</dbReference>
<sequence length="139" mass="15748">YLKVSEASPCVSVTRQMFSCFLNLCVILFKQTGPQILLNFLTTYVIIKRFNQSLLLVSSLNMGPIKDSEMMFIGNNIMKPSKESGGISESSLFWKVQFSDLSGSRTIIHQQLVEPYGAGITLENLCQHLQYRVTFTNQR</sequence>
<feature type="non-terminal residue" evidence="1">
    <location>
        <position position="1"/>
    </location>
</feature>
<comment type="caution">
    <text evidence="1">The sequence shown here is derived from an EMBL/GenBank/DDBJ whole genome shotgun (WGS) entry which is preliminary data.</text>
</comment>
<protein>
    <submittedName>
        <fullName evidence="1">Uncharacterized protein</fullName>
    </submittedName>
</protein>
<reference evidence="1 2" key="1">
    <citation type="submission" date="2021-06" db="EMBL/GenBank/DDBJ databases">
        <authorList>
            <person name="Palmer J.M."/>
        </authorList>
    </citation>
    <scope>NUCLEOTIDE SEQUENCE [LARGE SCALE GENOMIC DNA]</scope>
    <source>
        <strain evidence="1 2">GA_2019</strain>
        <tissue evidence="1">Muscle</tissue>
    </source>
</reference>
<accession>A0ABV0PBS3</accession>
<keyword evidence="2" id="KW-1185">Reference proteome</keyword>
<evidence type="ECO:0000313" key="2">
    <source>
        <dbReference type="Proteomes" id="UP001476798"/>
    </source>
</evidence>
<evidence type="ECO:0000313" key="1">
    <source>
        <dbReference type="EMBL" id="MEQ2180916.1"/>
    </source>
</evidence>
<proteinExistence type="predicted"/>